<dbReference type="InterPro" id="IPR013320">
    <property type="entry name" value="ConA-like_dom_sf"/>
</dbReference>
<evidence type="ECO:0000259" key="3">
    <source>
        <dbReference type="Pfam" id="PF18962"/>
    </source>
</evidence>
<dbReference type="NCBIfam" id="TIGR04183">
    <property type="entry name" value="Por_Secre_tail"/>
    <property type="match status" value="1"/>
</dbReference>
<dbReference type="Gene3D" id="2.60.120.200">
    <property type="match status" value="1"/>
</dbReference>
<dbReference type="EMBL" id="PGFD01000002">
    <property type="protein sequence ID" value="PJJ64681.1"/>
    <property type="molecule type" value="Genomic_DNA"/>
</dbReference>
<dbReference type="GO" id="GO:0004553">
    <property type="term" value="F:hydrolase activity, hydrolyzing O-glycosyl compounds"/>
    <property type="evidence" value="ECO:0007669"/>
    <property type="project" value="UniProtKB-ARBA"/>
</dbReference>
<evidence type="ECO:0000313" key="4">
    <source>
        <dbReference type="EMBL" id="PJJ64681.1"/>
    </source>
</evidence>
<accession>A0A2M9C2M0</accession>
<feature type="domain" description="Secretion system C-terminal sorting" evidence="3">
    <location>
        <begin position="205"/>
        <end position="273"/>
    </location>
</feature>
<name>A0A2M9C2M0_9FLAO</name>
<organism evidence="4 5">
    <name type="scientific">Chryseobacterium geocarposphaerae</name>
    <dbReference type="NCBI Taxonomy" id="1416776"/>
    <lineage>
        <taxon>Bacteria</taxon>
        <taxon>Pseudomonadati</taxon>
        <taxon>Bacteroidota</taxon>
        <taxon>Flavobacteriia</taxon>
        <taxon>Flavobacteriales</taxon>
        <taxon>Weeksellaceae</taxon>
        <taxon>Chryseobacterium group</taxon>
        <taxon>Chryseobacterium</taxon>
    </lineage>
</organism>
<dbReference type="InterPro" id="IPR026444">
    <property type="entry name" value="Secre_tail"/>
</dbReference>
<sequence length="275" mass="30363">MNKLLYSFMFAAALTSAQVTSYPWTETFEDSSPTSSQWTCQYIAGTNTSVPSGLFWAIQTTTSVGYYGTTGAYQGSKMAVFDTRSHTRDAIARFIGPVMNLSSVANPTLDFYYRNMLWGTDQNILNIYYRTSSSGSWTLITSFNSNISSWTNSGPIVLPNPSATYQIALEGVAKYGYSLDVDNLKVSAGNLAVSEVNKKPLELKISPNPASDILNISSKEEITDIRIHDISGKLMKIENKSSKNQISIQHLKSGTYFITVQYSDGTNNTSKFIKK</sequence>
<protein>
    <submittedName>
        <fullName evidence="4">Putative secreted protein (Por secretion system target)</fullName>
    </submittedName>
</protein>
<evidence type="ECO:0000313" key="5">
    <source>
        <dbReference type="Proteomes" id="UP000228740"/>
    </source>
</evidence>
<dbReference type="RefSeq" id="WP_100377664.1">
    <property type="nucleotide sequence ID" value="NZ_PGFD01000002.1"/>
</dbReference>
<dbReference type="AlphaFoldDB" id="A0A2M9C2M0"/>
<feature type="signal peptide" evidence="2">
    <location>
        <begin position="1"/>
        <end position="21"/>
    </location>
</feature>
<dbReference type="OrthoDB" id="951108at2"/>
<evidence type="ECO:0000256" key="2">
    <source>
        <dbReference type="SAM" id="SignalP"/>
    </source>
</evidence>
<feature type="chain" id="PRO_5014915851" evidence="2">
    <location>
        <begin position="22"/>
        <end position="275"/>
    </location>
</feature>
<keyword evidence="1 2" id="KW-0732">Signal</keyword>
<comment type="caution">
    <text evidence="4">The sequence shown here is derived from an EMBL/GenBank/DDBJ whole genome shotgun (WGS) entry which is preliminary data.</text>
</comment>
<dbReference type="SUPFAM" id="SSF49899">
    <property type="entry name" value="Concanavalin A-like lectins/glucanases"/>
    <property type="match status" value="1"/>
</dbReference>
<proteinExistence type="predicted"/>
<dbReference type="Proteomes" id="UP000228740">
    <property type="component" value="Unassembled WGS sequence"/>
</dbReference>
<gene>
    <name evidence="4" type="ORF">CLV73_3046</name>
</gene>
<dbReference type="Pfam" id="PF18962">
    <property type="entry name" value="Por_Secre_tail"/>
    <property type="match status" value="1"/>
</dbReference>
<dbReference type="GO" id="GO:0005975">
    <property type="term" value="P:carbohydrate metabolic process"/>
    <property type="evidence" value="ECO:0007669"/>
    <property type="project" value="UniProtKB-ARBA"/>
</dbReference>
<evidence type="ECO:0000256" key="1">
    <source>
        <dbReference type="ARBA" id="ARBA00022729"/>
    </source>
</evidence>
<keyword evidence="5" id="KW-1185">Reference proteome</keyword>
<reference evidence="4 5" key="1">
    <citation type="submission" date="2017-11" db="EMBL/GenBank/DDBJ databases">
        <title>Genomic Encyclopedia of Archaeal and Bacterial Type Strains, Phase II (KMG-II): From Individual Species to Whole Genera.</title>
        <authorList>
            <person name="Goeker M."/>
        </authorList>
    </citation>
    <scope>NUCLEOTIDE SEQUENCE [LARGE SCALE GENOMIC DNA]</scope>
    <source>
        <strain evidence="4 5">DSM 27617</strain>
    </source>
</reference>